<comment type="caution">
    <text evidence="1">The sequence shown here is derived from an EMBL/GenBank/DDBJ whole genome shotgun (WGS) entry which is preliminary data.</text>
</comment>
<keyword evidence="2" id="KW-1185">Reference proteome</keyword>
<name>A0ABQ9EQ01_TEGGR</name>
<organism evidence="1 2">
    <name type="scientific">Tegillarca granosa</name>
    <name type="common">Malaysian cockle</name>
    <name type="synonym">Anadara granosa</name>
    <dbReference type="NCBI Taxonomy" id="220873"/>
    <lineage>
        <taxon>Eukaryota</taxon>
        <taxon>Metazoa</taxon>
        <taxon>Spiralia</taxon>
        <taxon>Lophotrochozoa</taxon>
        <taxon>Mollusca</taxon>
        <taxon>Bivalvia</taxon>
        <taxon>Autobranchia</taxon>
        <taxon>Pteriomorphia</taxon>
        <taxon>Arcoida</taxon>
        <taxon>Arcoidea</taxon>
        <taxon>Arcidae</taxon>
        <taxon>Tegillarca</taxon>
    </lineage>
</organism>
<reference evidence="1 2" key="1">
    <citation type="submission" date="2022-12" db="EMBL/GenBank/DDBJ databases">
        <title>Chromosome-level genome of Tegillarca granosa.</title>
        <authorList>
            <person name="Kim J."/>
        </authorList>
    </citation>
    <scope>NUCLEOTIDE SEQUENCE [LARGE SCALE GENOMIC DNA]</scope>
    <source>
        <strain evidence="1">Teg-2019</strain>
        <tissue evidence="1">Adductor muscle</tissue>
    </source>
</reference>
<evidence type="ECO:0000313" key="2">
    <source>
        <dbReference type="Proteomes" id="UP001217089"/>
    </source>
</evidence>
<protein>
    <submittedName>
        <fullName evidence="1">Uncharacterized protein</fullName>
    </submittedName>
</protein>
<dbReference type="Proteomes" id="UP001217089">
    <property type="component" value="Unassembled WGS sequence"/>
</dbReference>
<sequence length="192" mass="20970">MDPANQEGGGELPFLTTVLDFQPFQLSSLIAMNKVISRNLYAVGMRHSGCRELPTVHYCSLEPDNPKDKNAIVIYSNSELRVLCCNNLRYLQKTNSYLSRSNSLVVIVVVGSGVKWCDGCGGVSGGEWWMLGENNGKVVVLVVVVAVVEKPENHRFLTLSVYQDEGGGEKCAICNKTVYAAERIEAGDKAVP</sequence>
<proteinExistence type="predicted"/>
<dbReference type="EMBL" id="JARBDR010000793">
    <property type="protein sequence ID" value="KAJ8307299.1"/>
    <property type="molecule type" value="Genomic_DNA"/>
</dbReference>
<evidence type="ECO:0000313" key="1">
    <source>
        <dbReference type="EMBL" id="KAJ8307299.1"/>
    </source>
</evidence>
<accession>A0ABQ9EQ01</accession>
<gene>
    <name evidence="1" type="ORF">KUTeg_015383</name>
</gene>